<dbReference type="GO" id="GO:0030145">
    <property type="term" value="F:manganese ion binding"/>
    <property type="evidence" value="ECO:0007669"/>
    <property type="project" value="EnsemblFungi"/>
</dbReference>
<dbReference type="InterPro" id="IPR049469">
    <property type="entry name" value="RRP40_KH-I"/>
</dbReference>
<dbReference type="Gene3D" id="3.30.1370.10">
    <property type="entry name" value="K Homology domain, type 1"/>
    <property type="match status" value="1"/>
</dbReference>
<dbReference type="InterPro" id="IPR012340">
    <property type="entry name" value="NA-bd_OB-fold"/>
</dbReference>
<evidence type="ECO:0000313" key="7">
    <source>
        <dbReference type="Proteomes" id="UP000029867"/>
    </source>
</evidence>
<keyword evidence="2" id="KW-0963">Cytoplasm</keyword>
<dbReference type="GO" id="GO:0071034">
    <property type="term" value="P:CUT catabolic process"/>
    <property type="evidence" value="ECO:0007669"/>
    <property type="project" value="TreeGrafter"/>
</dbReference>
<dbReference type="EMBL" id="JQFK01000016">
    <property type="protein sequence ID" value="KGK38754.1"/>
    <property type="molecule type" value="Genomic_DNA"/>
</dbReference>
<sequence length="238" mass="26185">MSLETLDLVVPGDSIKLASSNNITLGPNIVVAGDSTLHPTTAGFFVSKNTNKATTLNYVESARGRYIPQVGDLVLGTVVGQFGDYYRISLNENSVDVILNIFSFPNASKKNRPRLQVRELIYARVASTEKNVDVELSCIDPVTGKDGGFGPLNGGYVFNVSTAYSRFLLFTPNAPVLKKMVEKLQFEIAVGVNGKVWVKSDTPKSTMLCAEIISESEKWKQSEIPEKFELLLKKFKKL</sequence>
<dbReference type="GO" id="GO:0034475">
    <property type="term" value="P:U4 snRNA 3'-end processing"/>
    <property type="evidence" value="ECO:0007669"/>
    <property type="project" value="TreeGrafter"/>
</dbReference>
<dbReference type="GO" id="GO:0071051">
    <property type="term" value="P:poly(A)-dependent snoRNA 3'-end processing"/>
    <property type="evidence" value="ECO:0007669"/>
    <property type="project" value="TreeGrafter"/>
</dbReference>
<dbReference type="FunFam" id="2.40.50.140:FF:000127">
    <property type="entry name" value="Exosome complex component RRP40"/>
    <property type="match status" value="1"/>
</dbReference>
<evidence type="ECO:0000256" key="3">
    <source>
        <dbReference type="ARBA" id="ARBA00022835"/>
    </source>
</evidence>
<dbReference type="PANTHER" id="PTHR21321">
    <property type="entry name" value="PNAS-3 RELATED"/>
    <property type="match status" value="1"/>
</dbReference>
<dbReference type="GO" id="GO:0003723">
    <property type="term" value="F:RNA binding"/>
    <property type="evidence" value="ECO:0007669"/>
    <property type="project" value="UniProtKB-KW"/>
</dbReference>
<evidence type="ECO:0000313" key="6">
    <source>
        <dbReference type="EMBL" id="KGK38754.1"/>
    </source>
</evidence>
<protein>
    <recommendedName>
        <fullName evidence="5">K Homology domain-containing protein</fullName>
    </recommendedName>
</protein>
<dbReference type="Gene3D" id="2.40.50.140">
    <property type="entry name" value="Nucleic acid-binding proteins"/>
    <property type="match status" value="1"/>
</dbReference>
<name>A0A099P380_PICKU</name>
<dbReference type="CDD" id="cd22526">
    <property type="entry name" value="KH-I_Rrp40"/>
    <property type="match status" value="1"/>
</dbReference>
<dbReference type="eggNOG" id="KOG1004">
    <property type="taxonomic scope" value="Eukaryota"/>
</dbReference>
<dbReference type="InterPro" id="IPR026699">
    <property type="entry name" value="Exosome_RNA_bind1/RRP40/RRP4"/>
</dbReference>
<keyword evidence="3" id="KW-0271">Exosome</keyword>
<dbReference type="Pfam" id="PF15985">
    <property type="entry name" value="KH_6"/>
    <property type="match status" value="1"/>
</dbReference>
<dbReference type="GO" id="GO:0000177">
    <property type="term" value="C:cytoplasmic exosome (RNase complex)"/>
    <property type="evidence" value="ECO:0007669"/>
    <property type="project" value="EnsemblFungi"/>
</dbReference>
<dbReference type="Pfam" id="PF21262">
    <property type="entry name" value="RRP40_S1"/>
    <property type="match status" value="1"/>
</dbReference>
<evidence type="ECO:0000259" key="5">
    <source>
        <dbReference type="Pfam" id="PF15985"/>
    </source>
</evidence>
<dbReference type="SUPFAM" id="SSF54791">
    <property type="entry name" value="Eukaryotic type KH-domain (KH-domain type I)"/>
    <property type="match status" value="1"/>
</dbReference>
<dbReference type="PANTHER" id="PTHR21321:SF1">
    <property type="entry name" value="EXOSOME COMPLEX COMPONENT RRP40"/>
    <property type="match status" value="1"/>
</dbReference>
<reference evidence="7" key="1">
    <citation type="journal article" date="2014" name="Microb. Cell Fact.">
        <title>Exploiting Issatchenkia orientalis SD108 for succinic acid production.</title>
        <authorList>
            <person name="Xiao H."/>
            <person name="Shao Z."/>
            <person name="Jiang Y."/>
            <person name="Dole S."/>
            <person name="Zhao H."/>
        </authorList>
    </citation>
    <scope>NUCLEOTIDE SEQUENCE [LARGE SCALE GENOMIC DNA]</scope>
    <source>
        <strain evidence="7">SD108</strain>
    </source>
</reference>
<dbReference type="InterPro" id="IPR036612">
    <property type="entry name" value="KH_dom_type_1_sf"/>
</dbReference>
<dbReference type="GO" id="GO:0000176">
    <property type="term" value="C:nuclear exosome (RNase complex)"/>
    <property type="evidence" value="ECO:0007669"/>
    <property type="project" value="EnsemblFungi"/>
</dbReference>
<comment type="caution">
    <text evidence="6">The sequence shown here is derived from an EMBL/GenBank/DDBJ whole genome shotgun (WGS) entry which is preliminary data.</text>
</comment>
<accession>A0A099P380</accession>
<dbReference type="Proteomes" id="UP000029867">
    <property type="component" value="Unassembled WGS sequence"/>
</dbReference>
<dbReference type="VEuPathDB" id="FungiDB:C5L36_0A04770"/>
<proteinExistence type="predicted"/>
<dbReference type="InterPro" id="IPR004088">
    <property type="entry name" value="KH_dom_type_1"/>
</dbReference>
<feature type="domain" description="K Homology" evidence="5">
    <location>
        <begin position="155"/>
        <end position="204"/>
    </location>
</feature>
<comment type="subcellular location">
    <subcellularLocation>
        <location evidence="1">Nucleus</location>
    </subcellularLocation>
</comment>
<dbReference type="HOGENOM" id="CLU_069847_0_0_1"/>
<gene>
    <name evidence="6" type="ORF">JL09_g2100</name>
</gene>
<keyword evidence="4" id="KW-0694">RNA-binding</keyword>
<dbReference type="FunFam" id="3.30.1370.10:FF:000038">
    <property type="entry name" value="exosome complex component RRP40"/>
    <property type="match status" value="1"/>
</dbReference>
<dbReference type="GO" id="GO:0000467">
    <property type="term" value="P:exonucleolytic trimming to generate mature 3'-end of 5.8S rRNA from tricistronic rRNA transcript (SSU-rRNA, 5.8S rRNA, LSU-rRNA)"/>
    <property type="evidence" value="ECO:0007669"/>
    <property type="project" value="EnsemblFungi"/>
</dbReference>
<dbReference type="GO" id="GO:0071038">
    <property type="term" value="P:TRAMP-dependent tRNA surveillance pathway"/>
    <property type="evidence" value="ECO:0007669"/>
    <property type="project" value="EnsemblFungi"/>
</dbReference>
<evidence type="ECO:0000256" key="4">
    <source>
        <dbReference type="ARBA" id="ARBA00022884"/>
    </source>
</evidence>
<dbReference type="SUPFAM" id="SSF50249">
    <property type="entry name" value="Nucleic acid-binding proteins"/>
    <property type="match status" value="1"/>
</dbReference>
<evidence type="ECO:0000256" key="1">
    <source>
        <dbReference type="ARBA" id="ARBA00004123"/>
    </source>
</evidence>
<dbReference type="Gene3D" id="2.40.50.100">
    <property type="match status" value="1"/>
</dbReference>
<dbReference type="AlphaFoldDB" id="A0A099P380"/>
<evidence type="ECO:0000256" key="2">
    <source>
        <dbReference type="ARBA" id="ARBA00022490"/>
    </source>
</evidence>
<dbReference type="GO" id="GO:0071035">
    <property type="term" value="P:nuclear polyadenylation-dependent rRNA catabolic process"/>
    <property type="evidence" value="ECO:0007669"/>
    <property type="project" value="EnsemblFungi"/>
</dbReference>
<organism evidence="6 7">
    <name type="scientific">Pichia kudriavzevii</name>
    <name type="common">Yeast</name>
    <name type="synonym">Issatchenkia orientalis</name>
    <dbReference type="NCBI Taxonomy" id="4909"/>
    <lineage>
        <taxon>Eukaryota</taxon>
        <taxon>Fungi</taxon>
        <taxon>Dikarya</taxon>
        <taxon>Ascomycota</taxon>
        <taxon>Saccharomycotina</taxon>
        <taxon>Pichiomycetes</taxon>
        <taxon>Pichiales</taxon>
        <taxon>Pichiaceae</taxon>
        <taxon>Pichia</taxon>
    </lineage>
</organism>
<dbReference type="GO" id="GO:0005730">
    <property type="term" value="C:nucleolus"/>
    <property type="evidence" value="ECO:0007669"/>
    <property type="project" value="EnsemblFungi"/>
</dbReference>